<feature type="transmembrane region" description="Helical" evidence="1">
    <location>
        <begin position="98"/>
        <end position="119"/>
    </location>
</feature>
<feature type="transmembrane region" description="Helical" evidence="1">
    <location>
        <begin position="148"/>
        <end position="165"/>
    </location>
</feature>
<dbReference type="Proteomes" id="UP000053558">
    <property type="component" value="Unassembled WGS sequence"/>
</dbReference>
<evidence type="ECO:0000256" key="1">
    <source>
        <dbReference type="SAM" id="Phobius"/>
    </source>
</evidence>
<organism evidence="2 3">
    <name type="scientific">Coniophora puteana (strain RWD-64-598)</name>
    <name type="common">Brown rot fungus</name>
    <dbReference type="NCBI Taxonomy" id="741705"/>
    <lineage>
        <taxon>Eukaryota</taxon>
        <taxon>Fungi</taxon>
        <taxon>Dikarya</taxon>
        <taxon>Basidiomycota</taxon>
        <taxon>Agaricomycotina</taxon>
        <taxon>Agaricomycetes</taxon>
        <taxon>Agaricomycetidae</taxon>
        <taxon>Boletales</taxon>
        <taxon>Coniophorineae</taxon>
        <taxon>Coniophoraceae</taxon>
        <taxon>Coniophora</taxon>
    </lineage>
</organism>
<dbReference type="OMA" id="WYCLFVG"/>
<name>A0A5M3MJZ0_CONPW</name>
<feature type="transmembrane region" description="Helical" evidence="1">
    <location>
        <begin position="25"/>
        <end position="43"/>
    </location>
</feature>
<accession>A0A5M3MJZ0</accession>
<dbReference type="Pfam" id="PF13398">
    <property type="entry name" value="Peptidase_M50B"/>
    <property type="match status" value="1"/>
</dbReference>
<dbReference type="PANTHER" id="PTHR33979:SF2">
    <property type="entry name" value="PEPTIDASE M50B-LIKE-DOMAIN-CONTAINING PROTEIN"/>
    <property type="match status" value="1"/>
</dbReference>
<proteinExistence type="predicted"/>
<keyword evidence="1" id="KW-0812">Transmembrane</keyword>
<reference evidence="3" key="1">
    <citation type="journal article" date="2012" name="Science">
        <title>The Paleozoic origin of enzymatic lignin decomposition reconstructed from 31 fungal genomes.</title>
        <authorList>
            <person name="Floudas D."/>
            <person name="Binder M."/>
            <person name="Riley R."/>
            <person name="Barry K."/>
            <person name="Blanchette R.A."/>
            <person name="Henrissat B."/>
            <person name="Martinez A.T."/>
            <person name="Otillar R."/>
            <person name="Spatafora J.W."/>
            <person name="Yadav J.S."/>
            <person name="Aerts A."/>
            <person name="Benoit I."/>
            <person name="Boyd A."/>
            <person name="Carlson A."/>
            <person name="Copeland A."/>
            <person name="Coutinho P.M."/>
            <person name="de Vries R.P."/>
            <person name="Ferreira P."/>
            <person name="Findley K."/>
            <person name="Foster B."/>
            <person name="Gaskell J."/>
            <person name="Glotzer D."/>
            <person name="Gorecki P."/>
            <person name="Heitman J."/>
            <person name="Hesse C."/>
            <person name="Hori C."/>
            <person name="Igarashi K."/>
            <person name="Jurgens J.A."/>
            <person name="Kallen N."/>
            <person name="Kersten P."/>
            <person name="Kohler A."/>
            <person name="Kuees U."/>
            <person name="Kumar T.K.A."/>
            <person name="Kuo A."/>
            <person name="LaButti K."/>
            <person name="Larrondo L.F."/>
            <person name="Lindquist E."/>
            <person name="Ling A."/>
            <person name="Lombard V."/>
            <person name="Lucas S."/>
            <person name="Lundell T."/>
            <person name="Martin R."/>
            <person name="McLaughlin D.J."/>
            <person name="Morgenstern I."/>
            <person name="Morin E."/>
            <person name="Murat C."/>
            <person name="Nagy L.G."/>
            <person name="Nolan M."/>
            <person name="Ohm R.A."/>
            <person name="Patyshakuliyeva A."/>
            <person name="Rokas A."/>
            <person name="Ruiz-Duenas F.J."/>
            <person name="Sabat G."/>
            <person name="Salamov A."/>
            <person name="Samejima M."/>
            <person name="Schmutz J."/>
            <person name="Slot J.C."/>
            <person name="St John F."/>
            <person name="Stenlid J."/>
            <person name="Sun H."/>
            <person name="Sun S."/>
            <person name="Syed K."/>
            <person name="Tsang A."/>
            <person name="Wiebenga A."/>
            <person name="Young D."/>
            <person name="Pisabarro A."/>
            <person name="Eastwood D.C."/>
            <person name="Martin F."/>
            <person name="Cullen D."/>
            <person name="Grigoriev I.V."/>
            <person name="Hibbett D.S."/>
        </authorList>
    </citation>
    <scope>NUCLEOTIDE SEQUENCE [LARGE SCALE GENOMIC DNA]</scope>
    <source>
        <strain evidence="3">RWD-64-598 SS2</strain>
    </source>
</reference>
<keyword evidence="1" id="KW-1133">Transmembrane helix</keyword>
<evidence type="ECO:0000313" key="3">
    <source>
        <dbReference type="Proteomes" id="UP000053558"/>
    </source>
</evidence>
<dbReference type="GeneID" id="19210604"/>
<dbReference type="EMBL" id="JH711581">
    <property type="protein sequence ID" value="EIW79250.1"/>
    <property type="molecule type" value="Genomic_DNA"/>
</dbReference>
<protein>
    <recommendedName>
        <fullName evidence="4">Peptidase M50B-like-domain-containing protein</fullName>
    </recommendedName>
</protein>
<feature type="transmembrane region" description="Helical" evidence="1">
    <location>
        <begin position="55"/>
        <end position="78"/>
    </location>
</feature>
<keyword evidence="1" id="KW-0472">Membrane</keyword>
<gene>
    <name evidence="2" type="ORF">CONPUDRAFT_83520</name>
</gene>
<evidence type="ECO:0000313" key="2">
    <source>
        <dbReference type="EMBL" id="EIW79250.1"/>
    </source>
</evidence>
<comment type="caution">
    <text evidence="2">The sequence shown here is derived from an EMBL/GenBank/DDBJ whole genome shotgun (WGS) entry which is preliminary data.</text>
</comment>
<keyword evidence="3" id="KW-1185">Reference proteome</keyword>
<evidence type="ECO:0008006" key="4">
    <source>
        <dbReference type="Google" id="ProtNLM"/>
    </source>
</evidence>
<feature type="transmembrane region" description="Helical" evidence="1">
    <location>
        <begin position="217"/>
        <end position="239"/>
    </location>
</feature>
<dbReference type="OrthoDB" id="40823at2759"/>
<feature type="transmembrane region" description="Helical" evidence="1">
    <location>
        <begin position="126"/>
        <end position="142"/>
    </location>
</feature>
<dbReference type="InterPro" id="IPR049500">
    <property type="entry name" value="Peptidase_M50B-like"/>
</dbReference>
<feature type="transmembrane region" description="Helical" evidence="1">
    <location>
        <begin position="170"/>
        <end position="187"/>
    </location>
</feature>
<dbReference type="PANTHER" id="PTHR33979">
    <property type="entry name" value="OS02G0221600 PROTEIN"/>
    <property type="match status" value="1"/>
</dbReference>
<dbReference type="KEGG" id="cput:CONPUDRAFT_83520"/>
<dbReference type="RefSeq" id="XP_007770927.1">
    <property type="nucleotide sequence ID" value="XM_007772737.1"/>
</dbReference>
<sequence length="258" mass="28572">MAPRVPIAPPAPYVPPLTPEYDQVVVLYVTAVYTVVIFGLWNIPGARILITPLKLFTIGWHELCHIVAAVLTGGSVYHVTIDPNLGGATRVEGGWPKFILPAGYFGSTLFGGVFILGGFDVLVAKVLSFVLGVGLIIPLALVRDKLTILLTVLYEGLLIGFWFIGHAQALRWYCLFVGVMNVFYAIWDLTDDKFFRKQNDSDCTQYFIMFPRTAPQFWAIAWIVFEAGVCISFLFLGLAKFKLSPEAMNEQAASFLPT</sequence>
<dbReference type="AlphaFoldDB" id="A0A5M3MJZ0"/>